<reference evidence="1" key="1">
    <citation type="submission" date="2018-01" db="EMBL/GenBank/DDBJ databases">
        <title>An insight into the sialome of Amazonian anophelines.</title>
        <authorList>
            <person name="Ribeiro J.M."/>
            <person name="Scarpassa V."/>
            <person name="Calvo E."/>
        </authorList>
    </citation>
    <scope>NUCLEOTIDE SEQUENCE</scope>
</reference>
<evidence type="ECO:0000313" key="1">
    <source>
        <dbReference type="EMBL" id="MBW76236.1"/>
    </source>
</evidence>
<organism evidence="1">
    <name type="scientific">Anopheles darlingi</name>
    <name type="common">Mosquito</name>
    <dbReference type="NCBI Taxonomy" id="43151"/>
    <lineage>
        <taxon>Eukaryota</taxon>
        <taxon>Metazoa</taxon>
        <taxon>Ecdysozoa</taxon>
        <taxon>Arthropoda</taxon>
        <taxon>Hexapoda</taxon>
        <taxon>Insecta</taxon>
        <taxon>Pterygota</taxon>
        <taxon>Neoptera</taxon>
        <taxon>Endopterygota</taxon>
        <taxon>Diptera</taxon>
        <taxon>Nematocera</taxon>
        <taxon>Culicoidea</taxon>
        <taxon>Culicidae</taxon>
        <taxon>Anophelinae</taxon>
        <taxon>Anopheles</taxon>
    </lineage>
</organism>
<name>A0A2M4DFD9_ANODA</name>
<protein>
    <submittedName>
        <fullName evidence="1">Putative secreted protein</fullName>
    </submittedName>
</protein>
<sequence length="87" mass="9666">MPVFCCSNIAVSFVLLYFASSSAAFRSFIFMMAKFFSNSSWVGGSFLRPRSHASHSAVISWSYASFFVGSNQRDAFRRPTEGSAGIW</sequence>
<dbReference type="EMBL" id="GGFL01012058">
    <property type="protein sequence ID" value="MBW76236.1"/>
    <property type="molecule type" value="Transcribed_RNA"/>
</dbReference>
<dbReference type="AlphaFoldDB" id="A0A2M4DFD9"/>
<accession>A0A2M4DFD9</accession>
<proteinExistence type="predicted"/>